<name>A0A9W4ML32_9ACTN</name>
<sequence>MGLLLRTPSPRGVGGLGHAAGGLVRGRGDVPQERHPLGRRGAAVRLQRGTDRQLPVSPGDLAGQRGRQRTRQLAPADAAALGRRPGAAQRGAHPGDRAVSSPLAARAGGRRRDGARLGTGTGAGARQLEVRGPGRPAAGRSRSPRSALPGGDRTGHPGHRAQSPAARPGRLRGERTRGTLHRRRTRPRRPAPQRAGHPGMARGRRKLRPQLPVHGRAGSACRRRHDLRGARTAARPPPPAAHGMARGHHGTQLILADQPGFAPYARVGERGQTALALAVRPGAAARGVRAARLRRPLVPRLAPPRHSGIGGARLPGTRTGRRQPHRRLGAPDAGGLFFMK</sequence>
<proteinExistence type="predicted"/>
<feature type="compositionally biased region" description="Low complexity" evidence="1">
    <location>
        <begin position="131"/>
        <end position="147"/>
    </location>
</feature>
<feature type="region of interest" description="Disordered" evidence="1">
    <location>
        <begin position="300"/>
        <end position="334"/>
    </location>
</feature>
<feature type="compositionally biased region" description="Basic residues" evidence="1">
    <location>
        <begin position="319"/>
        <end position="328"/>
    </location>
</feature>
<gene>
    <name evidence="2" type="ORF">SBRY_80190</name>
</gene>
<keyword evidence="3" id="KW-1185">Reference proteome</keyword>
<organism evidence="2 3">
    <name type="scientific">Actinacidiphila bryophytorum</name>
    <dbReference type="NCBI Taxonomy" id="1436133"/>
    <lineage>
        <taxon>Bacteria</taxon>
        <taxon>Bacillati</taxon>
        <taxon>Actinomycetota</taxon>
        <taxon>Actinomycetes</taxon>
        <taxon>Kitasatosporales</taxon>
        <taxon>Streptomycetaceae</taxon>
        <taxon>Actinacidiphila</taxon>
    </lineage>
</organism>
<dbReference type="Proteomes" id="UP001153328">
    <property type="component" value="Unassembled WGS sequence"/>
</dbReference>
<evidence type="ECO:0000313" key="3">
    <source>
        <dbReference type="Proteomes" id="UP001153328"/>
    </source>
</evidence>
<evidence type="ECO:0000313" key="2">
    <source>
        <dbReference type="EMBL" id="CAG7657143.1"/>
    </source>
</evidence>
<comment type="caution">
    <text evidence="2">The sequence shown here is derived from an EMBL/GenBank/DDBJ whole genome shotgun (WGS) entry which is preliminary data.</text>
</comment>
<evidence type="ECO:0000256" key="1">
    <source>
        <dbReference type="SAM" id="MobiDB-lite"/>
    </source>
</evidence>
<reference evidence="2" key="1">
    <citation type="submission" date="2021-06" db="EMBL/GenBank/DDBJ databases">
        <authorList>
            <person name="Arsene-Ploetze F."/>
        </authorList>
    </citation>
    <scope>NUCLEOTIDE SEQUENCE</scope>
    <source>
        <strain evidence="2">SBRY1</strain>
    </source>
</reference>
<accession>A0A9W4ML32</accession>
<feature type="compositionally biased region" description="Gly residues" evidence="1">
    <location>
        <begin position="12"/>
        <end position="25"/>
    </location>
</feature>
<dbReference type="EMBL" id="CAJVAX010000022">
    <property type="protein sequence ID" value="CAG7657143.1"/>
    <property type="molecule type" value="Genomic_DNA"/>
</dbReference>
<dbReference type="AlphaFoldDB" id="A0A9W4ML32"/>
<protein>
    <submittedName>
        <fullName evidence="2">Uncharacterized protein</fullName>
    </submittedName>
</protein>
<feature type="compositionally biased region" description="Basic and acidic residues" evidence="1">
    <location>
        <begin position="26"/>
        <end position="36"/>
    </location>
</feature>
<feature type="compositionally biased region" description="Basic residues" evidence="1">
    <location>
        <begin position="178"/>
        <end position="191"/>
    </location>
</feature>
<feature type="region of interest" description="Disordered" evidence="1">
    <location>
        <begin position="1"/>
        <end position="223"/>
    </location>
</feature>